<organism evidence="1 2">
    <name type="scientific">Photobacterium jeanii</name>
    <dbReference type="NCBI Taxonomy" id="858640"/>
    <lineage>
        <taxon>Bacteria</taxon>
        <taxon>Pseudomonadati</taxon>
        <taxon>Pseudomonadota</taxon>
        <taxon>Gammaproteobacteria</taxon>
        <taxon>Vibrionales</taxon>
        <taxon>Vibrionaceae</taxon>
        <taxon>Photobacterium</taxon>
    </lineage>
</organism>
<name>A0A178KIC3_9GAMM</name>
<dbReference type="Proteomes" id="UP000078503">
    <property type="component" value="Unassembled WGS sequence"/>
</dbReference>
<proteinExistence type="predicted"/>
<gene>
    <name evidence="1" type="ORF">A3K86_10845</name>
</gene>
<sequence>MNSRQRLELKRRRSRKLKLYWHKRNELDAFRIRFEKATEDYLAKRKLMVRRHADFFETPDKTTKELFVTQSLFQMLEAETKEYLVSMSLAQDPPDVAVSINTGKKIGVEVTELVNEKAIGLDIKRKRIQYIKEIISWNYETFTLKLQNIISTKAKKCEQLPAGYDELVLLIFTDEPRLDATTIEEYIKDTMFSDIEAFQSVYILTSHDPKRQGKGLLKVGT</sequence>
<dbReference type="EMBL" id="LVHF01000022">
    <property type="protein sequence ID" value="OAN16362.1"/>
    <property type="molecule type" value="Genomic_DNA"/>
</dbReference>
<evidence type="ECO:0000313" key="1">
    <source>
        <dbReference type="EMBL" id="OAN16362.1"/>
    </source>
</evidence>
<protein>
    <submittedName>
        <fullName evidence="1">Uncharacterized protein</fullName>
    </submittedName>
</protein>
<comment type="caution">
    <text evidence="1">The sequence shown here is derived from an EMBL/GenBank/DDBJ whole genome shotgun (WGS) entry which is preliminary data.</text>
</comment>
<keyword evidence="2" id="KW-1185">Reference proteome</keyword>
<accession>A0A178KIC3</accession>
<reference evidence="1 2" key="1">
    <citation type="submission" date="2016-03" db="EMBL/GenBank/DDBJ databases">
        <title>Photobacterium proteolyticum sp. nov. a protease producing bacterium isolated from ocean sediments of Laizhou Bay.</title>
        <authorList>
            <person name="Li Y."/>
        </authorList>
    </citation>
    <scope>NUCLEOTIDE SEQUENCE [LARGE SCALE GENOMIC DNA]</scope>
    <source>
        <strain evidence="1 2">R-40508</strain>
    </source>
</reference>
<evidence type="ECO:0000313" key="2">
    <source>
        <dbReference type="Proteomes" id="UP000078503"/>
    </source>
</evidence>
<dbReference type="AlphaFoldDB" id="A0A178KIC3"/>